<name>A0A177AN98_9PEZI</name>
<dbReference type="VEuPathDB" id="FungiDB:GMDG_00014"/>
<feature type="region of interest" description="Disordered" evidence="5">
    <location>
        <begin position="1"/>
        <end position="81"/>
    </location>
</feature>
<dbReference type="InterPro" id="IPR020846">
    <property type="entry name" value="MFS_dom"/>
</dbReference>
<evidence type="ECO:0000256" key="6">
    <source>
        <dbReference type="SAM" id="Phobius"/>
    </source>
</evidence>
<dbReference type="PROSITE" id="PS50850">
    <property type="entry name" value="MFS"/>
    <property type="match status" value="1"/>
</dbReference>
<dbReference type="SUPFAM" id="SSF103473">
    <property type="entry name" value="MFS general substrate transporter"/>
    <property type="match status" value="1"/>
</dbReference>
<gene>
    <name evidence="8" type="ORF">VC83_00858</name>
</gene>
<dbReference type="GO" id="GO:0016020">
    <property type="term" value="C:membrane"/>
    <property type="evidence" value="ECO:0007669"/>
    <property type="project" value="UniProtKB-SubCell"/>
</dbReference>
<feature type="transmembrane region" description="Helical" evidence="6">
    <location>
        <begin position="168"/>
        <end position="192"/>
    </location>
</feature>
<feature type="transmembrane region" description="Helical" evidence="6">
    <location>
        <begin position="125"/>
        <end position="148"/>
    </location>
</feature>
<dbReference type="OrthoDB" id="413079at2759"/>
<evidence type="ECO:0000256" key="4">
    <source>
        <dbReference type="ARBA" id="ARBA00023136"/>
    </source>
</evidence>
<keyword evidence="4 6" id="KW-0472">Membrane</keyword>
<reference evidence="8" key="1">
    <citation type="submission" date="2016-03" db="EMBL/GenBank/DDBJ databases">
        <title>Updated assembly of Pseudogymnoascus destructans, the fungus causing white-nose syndrome of bats.</title>
        <authorList>
            <person name="Palmer J.M."/>
            <person name="Drees K.P."/>
            <person name="Foster J.T."/>
            <person name="Lindner D.L."/>
        </authorList>
    </citation>
    <scope>NUCLEOTIDE SEQUENCE [LARGE SCALE GENOMIC DNA]</scope>
    <source>
        <strain evidence="8">20631-21</strain>
    </source>
</reference>
<sequence>MALSNSGLNSFIRIEGSPSLANPPATVRRDKQGIPIPPSEFELTDIRPSPSAPLPSARDVPPNDVERSTPPTPTTPTGVDLLHTFTNPPMNKYRMASSAFMNFANGVNDSAPGALIPYLEKAYSVNYGVVSLIFISNALGFIVAAPLTQAIETRLGRARTHQVSLSTLAVAYVALLCAPPFPVIVISFFFLGFGMAISLSLNNVFCVGLANATAALGFLHGAYGVGGTIGPLIATALASNGVKWSYFYSIPLFFALSNITAATFAYHNYEADAPAAQLMTALEQTASRQQTNTPTRIQTLKLAACNKTTILGSLFIFAYQGAEVSIASWLVSFLISYRHGEAGQVGYVSSGFWLGITLGRIFLSPQAARLGEKTSVVLLVACSLVLQVVFWSVPNIIGNAVAISIVGLLLGPVYPCAAAVFSKLLPRDLQVSSFSLISAMGSSGGAFAPFITGLLAQKLGTVVLNPVAIILYCSMVVAWLCLPRIVKRTE</sequence>
<dbReference type="Gene3D" id="1.20.1250.20">
    <property type="entry name" value="MFS general substrate transporter like domains"/>
    <property type="match status" value="2"/>
</dbReference>
<accession>A0A177AN98</accession>
<comment type="subcellular location">
    <subcellularLocation>
        <location evidence="1">Membrane</location>
        <topology evidence="1">Multi-pass membrane protein</topology>
    </subcellularLocation>
</comment>
<dbReference type="PANTHER" id="PTHR23514">
    <property type="entry name" value="BYPASS OF STOP CODON PROTEIN 6"/>
    <property type="match status" value="1"/>
</dbReference>
<dbReference type="PANTHER" id="PTHR23514:SF6">
    <property type="entry name" value="MAJOR FACILITATOR SUPERFAMILY (MFS) PROFILE DOMAIN-CONTAINING PROTEIN"/>
    <property type="match status" value="1"/>
</dbReference>
<feature type="transmembrane region" description="Helical" evidence="6">
    <location>
        <begin position="462"/>
        <end position="482"/>
    </location>
</feature>
<dbReference type="GO" id="GO:0022857">
    <property type="term" value="F:transmembrane transporter activity"/>
    <property type="evidence" value="ECO:0007669"/>
    <property type="project" value="InterPro"/>
</dbReference>
<dbReference type="InterPro" id="IPR011701">
    <property type="entry name" value="MFS"/>
</dbReference>
<keyword evidence="2 6" id="KW-0812">Transmembrane</keyword>
<feature type="transmembrane region" description="Helical" evidence="6">
    <location>
        <begin position="344"/>
        <end position="363"/>
    </location>
</feature>
<evidence type="ECO:0000313" key="8">
    <source>
        <dbReference type="EMBL" id="OAF62753.1"/>
    </source>
</evidence>
<feature type="transmembrane region" description="Helical" evidence="6">
    <location>
        <begin position="310"/>
        <end position="332"/>
    </location>
</feature>
<dbReference type="EMBL" id="KV441387">
    <property type="protein sequence ID" value="OAF62753.1"/>
    <property type="molecule type" value="Genomic_DNA"/>
</dbReference>
<dbReference type="Proteomes" id="UP000077154">
    <property type="component" value="Unassembled WGS sequence"/>
</dbReference>
<feature type="transmembrane region" description="Helical" evidence="6">
    <location>
        <begin position="246"/>
        <end position="266"/>
    </location>
</feature>
<dbReference type="InterPro" id="IPR051788">
    <property type="entry name" value="MFS_Transporter"/>
</dbReference>
<feature type="transmembrane region" description="Helical" evidence="6">
    <location>
        <begin position="204"/>
        <end position="226"/>
    </location>
</feature>
<dbReference type="FunFam" id="1.20.1250.20:FF:000286">
    <property type="entry name" value="MFS efflux transporter"/>
    <property type="match status" value="1"/>
</dbReference>
<dbReference type="AlphaFoldDB" id="A0A177AN98"/>
<keyword evidence="3 6" id="KW-1133">Transmembrane helix</keyword>
<proteinExistence type="predicted"/>
<dbReference type="Pfam" id="PF07690">
    <property type="entry name" value="MFS_1"/>
    <property type="match status" value="1"/>
</dbReference>
<protein>
    <recommendedName>
        <fullName evidence="7">Major facilitator superfamily (MFS) profile domain-containing protein</fullName>
    </recommendedName>
</protein>
<organism evidence="8">
    <name type="scientific">Pseudogymnoascus destructans</name>
    <dbReference type="NCBI Taxonomy" id="655981"/>
    <lineage>
        <taxon>Eukaryota</taxon>
        <taxon>Fungi</taxon>
        <taxon>Dikarya</taxon>
        <taxon>Ascomycota</taxon>
        <taxon>Pezizomycotina</taxon>
        <taxon>Leotiomycetes</taxon>
        <taxon>Thelebolales</taxon>
        <taxon>Thelebolaceae</taxon>
        <taxon>Pseudogymnoascus</taxon>
    </lineage>
</organism>
<dbReference type="RefSeq" id="XP_024328025.1">
    <property type="nucleotide sequence ID" value="XM_024464545.1"/>
</dbReference>
<dbReference type="InterPro" id="IPR036259">
    <property type="entry name" value="MFS_trans_sf"/>
</dbReference>
<evidence type="ECO:0000256" key="3">
    <source>
        <dbReference type="ARBA" id="ARBA00022989"/>
    </source>
</evidence>
<dbReference type="eggNOG" id="ENOG502QSZ7">
    <property type="taxonomic scope" value="Eukaryota"/>
</dbReference>
<dbReference type="GeneID" id="36283951"/>
<feature type="domain" description="Major facilitator superfamily (MFS) profile" evidence="7">
    <location>
        <begin position="94"/>
        <end position="490"/>
    </location>
</feature>
<feature type="transmembrane region" description="Helical" evidence="6">
    <location>
        <begin position="433"/>
        <end position="456"/>
    </location>
</feature>
<evidence type="ECO:0000256" key="2">
    <source>
        <dbReference type="ARBA" id="ARBA00022692"/>
    </source>
</evidence>
<evidence type="ECO:0000256" key="5">
    <source>
        <dbReference type="SAM" id="MobiDB-lite"/>
    </source>
</evidence>
<feature type="transmembrane region" description="Helical" evidence="6">
    <location>
        <begin position="400"/>
        <end position="421"/>
    </location>
</feature>
<evidence type="ECO:0000259" key="7">
    <source>
        <dbReference type="PROSITE" id="PS50850"/>
    </source>
</evidence>
<evidence type="ECO:0000256" key="1">
    <source>
        <dbReference type="ARBA" id="ARBA00004141"/>
    </source>
</evidence>
<feature type="transmembrane region" description="Helical" evidence="6">
    <location>
        <begin position="375"/>
        <end position="394"/>
    </location>
</feature>
<dbReference type="FunFam" id="1.20.1250.20:FF:000308">
    <property type="entry name" value="MFS efflux transporter"/>
    <property type="match status" value="1"/>
</dbReference>